<dbReference type="InterPro" id="IPR001254">
    <property type="entry name" value="Trypsin_dom"/>
</dbReference>
<dbReference type="OMA" id="SVECHRN"/>
<accession>B4QAU7</accession>
<evidence type="ECO:0000313" key="5">
    <source>
        <dbReference type="Proteomes" id="UP000000304"/>
    </source>
</evidence>
<proteinExistence type="inferred from homology"/>
<sequence length="145" mass="15735">MICQNHLGLIPDAKQICATSEEGDTCAGDSGGPLIAKINYQSRNFDTQFGIISYGSNECDGLGLYIDVLQYSGWIANTVRGNRDRDVVSRRENGRLLYADCTGDSMGSILMATIFGLQSYAKGVLITDRHVLTTADVSRADPYSL</sequence>
<dbReference type="Proteomes" id="UP000000304">
    <property type="component" value="Chromosome 2R"/>
</dbReference>
<dbReference type="InterPro" id="IPR009003">
    <property type="entry name" value="Peptidase_S1_PA"/>
</dbReference>
<name>B4QAU7_DROSI</name>
<keyword evidence="5" id="KW-1185">Reference proteome</keyword>
<dbReference type="PhylomeDB" id="B4QAU7"/>
<dbReference type="HOGENOM" id="CLU_2051996_0_0_1"/>
<dbReference type="InterPro" id="IPR033116">
    <property type="entry name" value="TRYPSIN_SER"/>
</dbReference>
<dbReference type="MEROPS" id="S01.A28"/>
<protein>
    <submittedName>
        <fullName evidence="4">GD25474</fullName>
    </submittedName>
</protein>
<evidence type="ECO:0000313" key="4">
    <source>
        <dbReference type="EMBL" id="EDX07498.1"/>
    </source>
</evidence>
<dbReference type="PROSITE" id="PS00135">
    <property type="entry name" value="TRYPSIN_SER"/>
    <property type="match status" value="1"/>
</dbReference>
<organism evidence="4 5">
    <name type="scientific">Drosophila simulans</name>
    <name type="common">Fruit fly</name>
    <dbReference type="NCBI Taxonomy" id="7240"/>
    <lineage>
        <taxon>Eukaryota</taxon>
        <taxon>Metazoa</taxon>
        <taxon>Ecdysozoa</taxon>
        <taxon>Arthropoda</taxon>
        <taxon>Hexapoda</taxon>
        <taxon>Insecta</taxon>
        <taxon>Pterygota</taxon>
        <taxon>Neoptera</taxon>
        <taxon>Endopterygota</taxon>
        <taxon>Diptera</taxon>
        <taxon>Brachycera</taxon>
        <taxon>Muscomorpha</taxon>
        <taxon>Ephydroidea</taxon>
        <taxon>Drosophilidae</taxon>
        <taxon>Drosophila</taxon>
        <taxon>Sophophora</taxon>
    </lineage>
</organism>
<evidence type="ECO:0000259" key="3">
    <source>
        <dbReference type="Pfam" id="PF00089"/>
    </source>
</evidence>
<evidence type="ECO:0000256" key="1">
    <source>
        <dbReference type="ARBA" id="ARBA00023157"/>
    </source>
</evidence>
<dbReference type="SUPFAM" id="SSF50494">
    <property type="entry name" value="Trypsin-like serine proteases"/>
    <property type="match status" value="1"/>
</dbReference>
<dbReference type="OrthoDB" id="7726766at2759"/>
<dbReference type="Pfam" id="PF00089">
    <property type="entry name" value="Trypsin"/>
    <property type="match status" value="1"/>
</dbReference>
<dbReference type="GO" id="GO:0006508">
    <property type="term" value="P:proteolysis"/>
    <property type="evidence" value="ECO:0007669"/>
    <property type="project" value="InterPro"/>
</dbReference>
<dbReference type="GO" id="GO:0004252">
    <property type="term" value="F:serine-type endopeptidase activity"/>
    <property type="evidence" value="ECO:0007669"/>
    <property type="project" value="InterPro"/>
</dbReference>
<feature type="domain" description="Peptidase S1" evidence="3">
    <location>
        <begin position="13"/>
        <end position="75"/>
    </location>
</feature>
<dbReference type="AlphaFoldDB" id="B4QAU7"/>
<dbReference type="InterPro" id="IPR043504">
    <property type="entry name" value="Peptidase_S1_PA_chymotrypsin"/>
</dbReference>
<evidence type="ECO:0000256" key="2">
    <source>
        <dbReference type="ARBA" id="ARBA00024195"/>
    </source>
</evidence>
<dbReference type="Bgee" id="FBgn0196767">
    <property type="expression patterns" value="Expressed in multicellular organism and 1 other cell type or tissue"/>
</dbReference>
<keyword evidence="1" id="KW-1015">Disulfide bond</keyword>
<reference evidence="4 5" key="1">
    <citation type="journal article" date="2007" name="Nature">
        <title>Evolution of genes and genomes on the Drosophila phylogeny.</title>
        <authorList>
            <consortium name="Drosophila 12 Genomes Consortium"/>
            <person name="Clark A.G."/>
            <person name="Eisen M.B."/>
            <person name="Smith D.R."/>
            <person name="Bergman C.M."/>
            <person name="Oliver B."/>
            <person name="Markow T.A."/>
            <person name="Kaufman T.C."/>
            <person name="Kellis M."/>
            <person name="Gelbart W."/>
            <person name="Iyer V.N."/>
            <person name="Pollard D.A."/>
            <person name="Sackton T.B."/>
            <person name="Larracuente A.M."/>
            <person name="Singh N.D."/>
            <person name="Abad J.P."/>
            <person name="Abt D.N."/>
            <person name="Adryan B."/>
            <person name="Aguade M."/>
            <person name="Akashi H."/>
            <person name="Anderson W.W."/>
            <person name="Aquadro C.F."/>
            <person name="Ardell D.H."/>
            <person name="Arguello R."/>
            <person name="Artieri C.G."/>
            <person name="Barbash D.A."/>
            <person name="Barker D."/>
            <person name="Barsanti P."/>
            <person name="Batterham P."/>
            <person name="Batzoglou S."/>
            <person name="Begun D."/>
            <person name="Bhutkar A."/>
            <person name="Blanco E."/>
            <person name="Bosak S.A."/>
            <person name="Bradley R.K."/>
            <person name="Brand A.D."/>
            <person name="Brent M.R."/>
            <person name="Brooks A.N."/>
            <person name="Brown R.H."/>
            <person name="Butlin R.K."/>
            <person name="Caggese C."/>
            <person name="Calvi B.R."/>
            <person name="Bernardo de Carvalho A."/>
            <person name="Caspi A."/>
            <person name="Castrezana S."/>
            <person name="Celniker S.E."/>
            <person name="Chang J.L."/>
            <person name="Chapple C."/>
            <person name="Chatterji S."/>
            <person name="Chinwalla A."/>
            <person name="Civetta A."/>
            <person name="Clifton S.W."/>
            <person name="Comeron J.M."/>
            <person name="Costello J.C."/>
            <person name="Coyne J.A."/>
            <person name="Daub J."/>
            <person name="David R.G."/>
            <person name="Delcher A.L."/>
            <person name="Delehaunty K."/>
            <person name="Do C.B."/>
            <person name="Ebling H."/>
            <person name="Edwards K."/>
            <person name="Eickbush T."/>
            <person name="Evans J.D."/>
            <person name="Filipski A."/>
            <person name="Findeiss S."/>
            <person name="Freyhult E."/>
            <person name="Fulton L."/>
            <person name="Fulton R."/>
            <person name="Garcia A.C."/>
            <person name="Gardiner A."/>
            <person name="Garfield D.A."/>
            <person name="Garvin B.E."/>
            <person name="Gibson G."/>
            <person name="Gilbert D."/>
            <person name="Gnerre S."/>
            <person name="Godfrey J."/>
            <person name="Good R."/>
            <person name="Gotea V."/>
            <person name="Gravely B."/>
            <person name="Greenberg A.J."/>
            <person name="Griffiths-Jones S."/>
            <person name="Gross S."/>
            <person name="Guigo R."/>
            <person name="Gustafson E.A."/>
            <person name="Haerty W."/>
            <person name="Hahn M.W."/>
            <person name="Halligan D.L."/>
            <person name="Halpern A.L."/>
            <person name="Halter G.M."/>
            <person name="Han M.V."/>
            <person name="Heger A."/>
            <person name="Hillier L."/>
            <person name="Hinrichs A.S."/>
            <person name="Holmes I."/>
            <person name="Hoskins R.A."/>
            <person name="Hubisz M.J."/>
            <person name="Hultmark D."/>
            <person name="Huntley M.A."/>
            <person name="Jaffe D.B."/>
            <person name="Jagadeeshan S."/>
            <person name="Jeck W.R."/>
            <person name="Johnson J."/>
            <person name="Jones C.D."/>
            <person name="Jordan W.C."/>
            <person name="Karpen G.H."/>
            <person name="Kataoka E."/>
            <person name="Keightley P.D."/>
            <person name="Kheradpour P."/>
            <person name="Kirkness E.F."/>
            <person name="Koerich L.B."/>
            <person name="Kristiansen K."/>
            <person name="Kudrna D."/>
            <person name="Kulathinal R.J."/>
            <person name="Kumar S."/>
            <person name="Kwok R."/>
            <person name="Lander E."/>
            <person name="Langley C.H."/>
            <person name="Lapoint R."/>
            <person name="Lazzaro B.P."/>
            <person name="Lee S.J."/>
            <person name="Levesque L."/>
            <person name="Li R."/>
            <person name="Lin C.F."/>
            <person name="Lin M.F."/>
            <person name="Lindblad-Toh K."/>
            <person name="Llopart A."/>
            <person name="Long M."/>
            <person name="Low L."/>
            <person name="Lozovsky E."/>
            <person name="Lu J."/>
            <person name="Luo M."/>
            <person name="Machado C.A."/>
            <person name="Makalowski W."/>
            <person name="Marzo M."/>
            <person name="Matsuda M."/>
            <person name="Matzkin L."/>
            <person name="McAllister B."/>
            <person name="McBride C.S."/>
            <person name="McKernan B."/>
            <person name="McKernan K."/>
            <person name="Mendez-Lago M."/>
            <person name="Minx P."/>
            <person name="Mollenhauer M.U."/>
            <person name="Montooth K."/>
            <person name="Mount S.M."/>
            <person name="Mu X."/>
            <person name="Myers E."/>
            <person name="Negre B."/>
            <person name="Newfeld S."/>
            <person name="Nielsen R."/>
            <person name="Noor M.A."/>
            <person name="O'Grady P."/>
            <person name="Pachter L."/>
            <person name="Papaceit M."/>
            <person name="Parisi M.J."/>
            <person name="Parisi M."/>
            <person name="Parts L."/>
            <person name="Pedersen J.S."/>
            <person name="Pesole G."/>
            <person name="Phillippy A.M."/>
            <person name="Ponting C.P."/>
            <person name="Pop M."/>
            <person name="Porcelli D."/>
            <person name="Powell J.R."/>
            <person name="Prohaska S."/>
            <person name="Pruitt K."/>
            <person name="Puig M."/>
            <person name="Quesneville H."/>
            <person name="Ram K.R."/>
            <person name="Rand D."/>
            <person name="Rasmussen M.D."/>
            <person name="Reed L.K."/>
            <person name="Reenan R."/>
            <person name="Reily A."/>
            <person name="Remington K.A."/>
            <person name="Rieger T.T."/>
            <person name="Ritchie M.G."/>
            <person name="Robin C."/>
            <person name="Rogers Y.H."/>
            <person name="Rohde C."/>
            <person name="Rozas J."/>
            <person name="Rubenfield M.J."/>
            <person name="Ruiz A."/>
            <person name="Russo S."/>
            <person name="Salzberg S.L."/>
            <person name="Sanchez-Gracia A."/>
            <person name="Saranga D.J."/>
            <person name="Sato H."/>
            <person name="Schaeffer S.W."/>
            <person name="Schatz M.C."/>
            <person name="Schlenke T."/>
            <person name="Schwartz R."/>
            <person name="Segarra C."/>
            <person name="Singh R.S."/>
            <person name="Sirot L."/>
            <person name="Sirota M."/>
            <person name="Sisneros N.B."/>
            <person name="Smith C.D."/>
            <person name="Smith T.F."/>
            <person name="Spieth J."/>
            <person name="Stage D.E."/>
            <person name="Stark A."/>
            <person name="Stephan W."/>
            <person name="Strausberg R.L."/>
            <person name="Strempel S."/>
            <person name="Sturgill D."/>
            <person name="Sutton G."/>
            <person name="Sutton G.G."/>
            <person name="Tao W."/>
            <person name="Teichmann S."/>
            <person name="Tobari Y.N."/>
            <person name="Tomimura Y."/>
            <person name="Tsolas J.M."/>
            <person name="Valente V.L."/>
            <person name="Venter E."/>
            <person name="Venter J.C."/>
            <person name="Vicario S."/>
            <person name="Vieira F.G."/>
            <person name="Vilella A.J."/>
            <person name="Villasante A."/>
            <person name="Walenz B."/>
            <person name="Wang J."/>
            <person name="Wasserman M."/>
            <person name="Watts T."/>
            <person name="Wilson D."/>
            <person name="Wilson R.K."/>
            <person name="Wing R.A."/>
            <person name="Wolfner M.F."/>
            <person name="Wong A."/>
            <person name="Wong G.K."/>
            <person name="Wu C.I."/>
            <person name="Wu G."/>
            <person name="Yamamoto D."/>
            <person name="Yang H.P."/>
            <person name="Yang S.P."/>
            <person name="Yorke J.A."/>
            <person name="Yoshida K."/>
            <person name="Zdobnov E."/>
            <person name="Zhang P."/>
            <person name="Zhang Y."/>
            <person name="Zimin A.V."/>
            <person name="Baldwin J."/>
            <person name="Abdouelleil A."/>
            <person name="Abdulkadir J."/>
            <person name="Abebe A."/>
            <person name="Abera B."/>
            <person name="Abreu J."/>
            <person name="Acer S.C."/>
            <person name="Aftuck L."/>
            <person name="Alexander A."/>
            <person name="An P."/>
            <person name="Anderson E."/>
            <person name="Anderson S."/>
            <person name="Arachi H."/>
            <person name="Azer M."/>
            <person name="Bachantsang P."/>
            <person name="Barry A."/>
            <person name="Bayul T."/>
            <person name="Berlin A."/>
            <person name="Bessette D."/>
            <person name="Bloom T."/>
            <person name="Blye J."/>
            <person name="Boguslavskiy L."/>
            <person name="Bonnet C."/>
            <person name="Boukhgalter B."/>
            <person name="Bourzgui I."/>
            <person name="Brown A."/>
            <person name="Cahill P."/>
            <person name="Channer S."/>
            <person name="Cheshatsang Y."/>
            <person name="Chuda L."/>
            <person name="Citroen M."/>
            <person name="Collymore A."/>
            <person name="Cooke P."/>
            <person name="Costello M."/>
            <person name="D'Aco K."/>
            <person name="Daza R."/>
            <person name="De Haan G."/>
            <person name="DeGray S."/>
            <person name="DeMaso C."/>
            <person name="Dhargay N."/>
            <person name="Dooley K."/>
            <person name="Dooley E."/>
            <person name="Doricent M."/>
            <person name="Dorje P."/>
            <person name="Dorjee K."/>
            <person name="Dupes A."/>
            <person name="Elong R."/>
            <person name="Falk J."/>
            <person name="Farina A."/>
            <person name="Faro S."/>
            <person name="Ferguson D."/>
            <person name="Fisher S."/>
            <person name="Foley C.D."/>
            <person name="Franke A."/>
            <person name="Friedrich D."/>
            <person name="Gadbois L."/>
            <person name="Gearin G."/>
            <person name="Gearin C.R."/>
            <person name="Giannoukos G."/>
            <person name="Goode T."/>
            <person name="Graham J."/>
            <person name="Grandbois E."/>
            <person name="Grewal S."/>
            <person name="Gyaltsen K."/>
            <person name="Hafez N."/>
            <person name="Hagos B."/>
            <person name="Hall J."/>
            <person name="Henson C."/>
            <person name="Hollinger A."/>
            <person name="Honan T."/>
            <person name="Huard M.D."/>
            <person name="Hughes L."/>
            <person name="Hurhula B."/>
            <person name="Husby M.E."/>
            <person name="Kamat A."/>
            <person name="Kanga B."/>
            <person name="Kashin S."/>
            <person name="Khazanovich D."/>
            <person name="Kisner P."/>
            <person name="Lance K."/>
            <person name="Lara M."/>
            <person name="Lee W."/>
            <person name="Lennon N."/>
            <person name="Letendre F."/>
            <person name="LeVine R."/>
            <person name="Lipovsky A."/>
            <person name="Liu X."/>
            <person name="Liu J."/>
            <person name="Liu S."/>
            <person name="Lokyitsang T."/>
            <person name="Lokyitsang Y."/>
            <person name="Lubonja R."/>
            <person name="Lui A."/>
            <person name="MacDonald P."/>
            <person name="Magnisalis V."/>
            <person name="Maru K."/>
            <person name="Matthews C."/>
            <person name="McCusker W."/>
            <person name="McDonough S."/>
            <person name="Mehta T."/>
            <person name="Meldrim J."/>
            <person name="Meneus L."/>
            <person name="Mihai O."/>
            <person name="Mihalev A."/>
            <person name="Mihova T."/>
            <person name="Mittelman R."/>
            <person name="Mlenga V."/>
            <person name="Montmayeur A."/>
            <person name="Mulrain L."/>
            <person name="Navidi A."/>
            <person name="Naylor J."/>
            <person name="Negash T."/>
            <person name="Nguyen T."/>
            <person name="Nguyen N."/>
            <person name="Nicol R."/>
            <person name="Norbu C."/>
            <person name="Norbu N."/>
            <person name="Novod N."/>
            <person name="O'Neill B."/>
            <person name="Osman S."/>
            <person name="Markiewicz E."/>
            <person name="Oyono O.L."/>
            <person name="Patti C."/>
            <person name="Phunkhang P."/>
            <person name="Pierre F."/>
            <person name="Priest M."/>
            <person name="Raghuraman S."/>
            <person name="Rege F."/>
            <person name="Reyes R."/>
            <person name="Rise C."/>
            <person name="Rogov P."/>
            <person name="Ross K."/>
            <person name="Ryan E."/>
            <person name="Settipalli S."/>
            <person name="Shea T."/>
            <person name="Sherpa N."/>
            <person name="Shi L."/>
            <person name="Shih D."/>
            <person name="Sparrow T."/>
            <person name="Spaulding J."/>
            <person name="Stalker J."/>
            <person name="Stange-Thomann N."/>
            <person name="Stavropoulos S."/>
            <person name="Stone C."/>
            <person name="Strader C."/>
            <person name="Tesfaye S."/>
            <person name="Thomson T."/>
            <person name="Thoulutsang Y."/>
            <person name="Thoulutsang D."/>
            <person name="Topham K."/>
            <person name="Topping I."/>
            <person name="Tsamla T."/>
            <person name="Vassiliev H."/>
            <person name="Vo A."/>
            <person name="Wangchuk T."/>
            <person name="Wangdi T."/>
            <person name="Weiand M."/>
            <person name="Wilkinson J."/>
            <person name="Wilson A."/>
            <person name="Yadav S."/>
            <person name="Young G."/>
            <person name="Yu Q."/>
            <person name="Zembek L."/>
            <person name="Zhong D."/>
            <person name="Zimmer A."/>
            <person name="Zwirko Z."/>
            <person name="Jaffe D.B."/>
            <person name="Alvarez P."/>
            <person name="Brockman W."/>
            <person name="Butler J."/>
            <person name="Chin C."/>
            <person name="Gnerre S."/>
            <person name="Grabherr M."/>
            <person name="Kleber M."/>
            <person name="Mauceli E."/>
            <person name="MacCallum I."/>
        </authorList>
    </citation>
    <scope>NUCLEOTIDE SEQUENCE [LARGE SCALE GENOMIC DNA]</scope>
    <source>
        <strain evidence="5">white501</strain>
    </source>
</reference>
<comment type="similarity">
    <text evidence="2">Belongs to the peptidase S1 family. CLIP subfamily.</text>
</comment>
<dbReference type="EMBL" id="CM000362">
    <property type="protein sequence ID" value="EDX07498.1"/>
    <property type="molecule type" value="Genomic_DNA"/>
</dbReference>
<dbReference type="InterPro" id="IPR051487">
    <property type="entry name" value="Ser/Thr_Proteases_Immune/Dev"/>
</dbReference>
<gene>
    <name evidence="4" type="primary">Dsim\GD25474</name>
    <name evidence="4" type="ORF">Dsim_GD25474</name>
</gene>
<dbReference type="Gene3D" id="2.40.10.10">
    <property type="entry name" value="Trypsin-like serine proteases"/>
    <property type="match status" value="1"/>
</dbReference>
<dbReference type="PANTHER" id="PTHR24256">
    <property type="entry name" value="TRYPTASE-RELATED"/>
    <property type="match status" value="1"/>
</dbReference>